<dbReference type="InterPro" id="IPR008271">
    <property type="entry name" value="Ser/Thr_kinase_AS"/>
</dbReference>
<dbReference type="InterPro" id="IPR052059">
    <property type="entry name" value="CR_Ser/Thr_kinase"/>
</dbReference>
<dbReference type="InterPro" id="IPR011009">
    <property type="entry name" value="Kinase-like_dom_sf"/>
</dbReference>
<dbReference type="InterPro" id="IPR001245">
    <property type="entry name" value="Ser-Thr/Tyr_kinase_cat_dom"/>
</dbReference>
<evidence type="ECO:0000256" key="6">
    <source>
        <dbReference type="PROSITE-ProRule" id="PRU10141"/>
    </source>
</evidence>
<comment type="caution">
    <text evidence="9">The sequence shown here is derived from an EMBL/GenBank/DDBJ whole genome shotgun (WGS) entry which is preliminary data.</text>
</comment>
<evidence type="ECO:0000313" key="9">
    <source>
        <dbReference type="EMBL" id="KAK1351575.1"/>
    </source>
</evidence>
<dbReference type="InterPro" id="IPR000719">
    <property type="entry name" value="Prot_kinase_dom"/>
</dbReference>
<keyword evidence="5 6" id="KW-0067">ATP-binding</keyword>
<protein>
    <recommendedName>
        <fullName evidence="8">Protein kinase domain-containing protein</fullName>
    </recommendedName>
</protein>
<dbReference type="EMBL" id="JAUIZM010000031">
    <property type="protein sequence ID" value="KAK1351575.1"/>
    <property type="molecule type" value="Genomic_DNA"/>
</dbReference>
<accession>A0AAD8GMP7</accession>
<dbReference type="AlphaFoldDB" id="A0AAD8GMP7"/>
<evidence type="ECO:0000256" key="2">
    <source>
        <dbReference type="ARBA" id="ARBA00022679"/>
    </source>
</evidence>
<evidence type="ECO:0000259" key="8">
    <source>
        <dbReference type="PROSITE" id="PS50011"/>
    </source>
</evidence>
<evidence type="ECO:0000256" key="5">
    <source>
        <dbReference type="ARBA" id="ARBA00022840"/>
    </source>
</evidence>
<dbReference type="Gene3D" id="1.10.510.10">
    <property type="entry name" value="Transferase(Phosphotransferase) domain 1"/>
    <property type="match status" value="1"/>
</dbReference>
<reference evidence="9" key="2">
    <citation type="submission" date="2023-05" db="EMBL/GenBank/DDBJ databases">
        <authorList>
            <person name="Schelkunov M.I."/>
        </authorList>
    </citation>
    <scope>NUCLEOTIDE SEQUENCE</scope>
    <source>
        <strain evidence="9">Hsosn_3</strain>
        <tissue evidence="9">Leaf</tissue>
    </source>
</reference>
<dbReference type="PANTHER" id="PTHR47973">
    <property type="entry name" value="CYSTEINE-RICH RECEPTOR-LIKE PROTEIN KINASE 3"/>
    <property type="match status" value="1"/>
</dbReference>
<evidence type="ECO:0000256" key="3">
    <source>
        <dbReference type="ARBA" id="ARBA00022741"/>
    </source>
</evidence>
<keyword evidence="1 7" id="KW-0723">Serine/threonine-protein kinase</keyword>
<dbReference type="InterPro" id="IPR017441">
    <property type="entry name" value="Protein_kinase_ATP_BS"/>
</dbReference>
<gene>
    <name evidence="9" type="ORF">POM88_054262</name>
</gene>
<keyword evidence="4" id="KW-0418">Kinase</keyword>
<dbReference type="PROSITE" id="PS00108">
    <property type="entry name" value="PROTEIN_KINASE_ST"/>
    <property type="match status" value="1"/>
</dbReference>
<organism evidence="9 10">
    <name type="scientific">Heracleum sosnowskyi</name>
    <dbReference type="NCBI Taxonomy" id="360622"/>
    <lineage>
        <taxon>Eukaryota</taxon>
        <taxon>Viridiplantae</taxon>
        <taxon>Streptophyta</taxon>
        <taxon>Embryophyta</taxon>
        <taxon>Tracheophyta</taxon>
        <taxon>Spermatophyta</taxon>
        <taxon>Magnoliopsida</taxon>
        <taxon>eudicotyledons</taxon>
        <taxon>Gunneridae</taxon>
        <taxon>Pentapetalae</taxon>
        <taxon>asterids</taxon>
        <taxon>campanulids</taxon>
        <taxon>Apiales</taxon>
        <taxon>Apiaceae</taxon>
        <taxon>Apioideae</taxon>
        <taxon>apioid superclade</taxon>
        <taxon>Tordylieae</taxon>
        <taxon>Tordyliinae</taxon>
        <taxon>Heracleum</taxon>
    </lineage>
</organism>
<dbReference type="Gene3D" id="3.30.200.20">
    <property type="entry name" value="Phosphorylase Kinase, domain 1"/>
    <property type="match status" value="1"/>
</dbReference>
<reference evidence="9" key="1">
    <citation type="submission" date="2023-02" db="EMBL/GenBank/DDBJ databases">
        <title>Genome of toxic invasive species Heracleum sosnowskyi carries increased number of genes despite the absence of recent whole-genome duplications.</title>
        <authorList>
            <person name="Schelkunov M."/>
            <person name="Shtratnikova V."/>
            <person name="Makarenko M."/>
            <person name="Klepikova A."/>
            <person name="Omelchenko D."/>
            <person name="Novikova G."/>
            <person name="Obukhova E."/>
            <person name="Bogdanov V."/>
            <person name="Penin A."/>
            <person name="Logacheva M."/>
        </authorList>
    </citation>
    <scope>NUCLEOTIDE SEQUENCE</scope>
    <source>
        <strain evidence="9">Hsosn_3</strain>
        <tissue evidence="9">Leaf</tissue>
    </source>
</reference>
<sequence>MQFVKILCFSFGPDIHRGQLLFFSGASIQSIVLRKLKEVVKKFFCKFTSEQVYAKVMTCRPRIDLYVNLPDLRKSDNMLLALQEISILTTENSISILRKSVKIGGGGFGVVYRGILRDGTRAAIKILSSESKSKQGTKEFLTEINMISTVLYQNLVQLICSHVEDKNWMLLFKGKGVHLDWPKRVTICMGTASGLVFLDEEANTQIVHHDIKASNILLDENFHEA</sequence>
<dbReference type="PROSITE" id="PS50011">
    <property type="entry name" value="PROTEIN_KINASE_DOM"/>
    <property type="match status" value="1"/>
</dbReference>
<keyword evidence="2" id="KW-0808">Transferase</keyword>
<name>A0AAD8GMP7_9APIA</name>
<dbReference type="PROSITE" id="PS00107">
    <property type="entry name" value="PROTEIN_KINASE_ATP"/>
    <property type="match status" value="1"/>
</dbReference>
<keyword evidence="10" id="KW-1185">Reference proteome</keyword>
<dbReference type="SUPFAM" id="SSF56112">
    <property type="entry name" value="Protein kinase-like (PK-like)"/>
    <property type="match status" value="1"/>
</dbReference>
<keyword evidence="3 6" id="KW-0547">Nucleotide-binding</keyword>
<feature type="binding site" evidence="6">
    <location>
        <position position="125"/>
    </location>
    <ligand>
        <name>ATP</name>
        <dbReference type="ChEBI" id="CHEBI:30616"/>
    </ligand>
</feature>
<evidence type="ECO:0000256" key="4">
    <source>
        <dbReference type="ARBA" id="ARBA00022777"/>
    </source>
</evidence>
<evidence type="ECO:0000313" key="10">
    <source>
        <dbReference type="Proteomes" id="UP001237642"/>
    </source>
</evidence>
<dbReference type="GO" id="GO:0004674">
    <property type="term" value="F:protein serine/threonine kinase activity"/>
    <property type="evidence" value="ECO:0007669"/>
    <property type="project" value="UniProtKB-KW"/>
</dbReference>
<evidence type="ECO:0000256" key="7">
    <source>
        <dbReference type="RuleBase" id="RU000304"/>
    </source>
</evidence>
<proteinExistence type="inferred from homology"/>
<dbReference type="GO" id="GO:0005524">
    <property type="term" value="F:ATP binding"/>
    <property type="evidence" value="ECO:0007669"/>
    <property type="project" value="UniProtKB-UniRule"/>
</dbReference>
<feature type="domain" description="Protein kinase" evidence="8">
    <location>
        <begin position="97"/>
        <end position="225"/>
    </location>
</feature>
<dbReference type="Pfam" id="PF07714">
    <property type="entry name" value="PK_Tyr_Ser-Thr"/>
    <property type="match status" value="1"/>
</dbReference>
<dbReference type="Proteomes" id="UP001237642">
    <property type="component" value="Unassembled WGS sequence"/>
</dbReference>
<comment type="similarity">
    <text evidence="7">Belongs to the protein kinase superfamily.</text>
</comment>
<evidence type="ECO:0000256" key="1">
    <source>
        <dbReference type="ARBA" id="ARBA00022527"/>
    </source>
</evidence>